<protein>
    <submittedName>
        <fullName evidence="1">Uncharacterized protein</fullName>
    </submittedName>
</protein>
<gene>
    <name evidence="1" type="ORF">RYJ27_03390</name>
</gene>
<reference evidence="1 2" key="1">
    <citation type="submission" date="2023-10" db="EMBL/GenBank/DDBJ databases">
        <title>Y20.</title>
        <authorList>
            <person name="Zhang G."/>
            <person name="Ding Y."/>
        </authorList>
    </citation>
    <scope>NUCLEOTIDE SEQUENCE [LARGE SCALE GENOMIC DNA]</scope>
    <source>
        <strain evidence="1 2">Y20</strain>
    </source>
</reference>
<accession>A0AAU0MIH2</accession>
<name>A0AAU0MIH2_9MICO</name>
<dbReference type="EMBL" id="CP137080">
    <property type="protein sequence ID" value="WOQ70267.1"/>
    <property type="molecule type" value="Genomic_DNA"/>
</dbReference>
<keyword evidence="2" id="KW-1185">Reference proteome</keyword>
<dbReference type="KEGG" id="mliy:RYJ27_03390"/>
<proteinExistence type="predicted"/>
<evidence type="ECO:0000313" key="1">
    <source>
        <dbReference type="EMBL" id="WOQ70267.1"/>
    </source>
</evidence>
<organism evidence="1 2">
    <name type="scientific">Microbacterium limosum</name>
    <dbReference type="NCBI Taxonomy" id="3079935"/>
    <lineage>
        <taxon>Bacteria</taxon>
        <taxon>Bacillati</taxon>
        <taxon>Actinomycetota</taxon>
        <taxon>Actinomycetes</taxon>
        <taxon>Micrococcales</taxon>
        <taxon>Microbacteriaceae</taxon>
        <taxon>Microbacterium</taxon>
    </lineage>
</organism>
<dbReference type="RefSeq" id="WP_330171348.1">
    <property type="nucleotide sequence ID" value="NZ_CP137080.1"/>
</dbReference>
<dbReference type="AlphaFoldDB" id="A0AAU0MIH2"/>
<evidence type="ECO:0000313" key="2">
    <source>
        <dbReference type="Proteomes" id="UP001329313"/>
    </source>
</evidence>
<dbReference type="Proteomes" id="UP001329313">
    <property type="component" value="Chromosome"/>
</dbReference>
<sequence>MSTTPENSSPLQVLTPVTDEQNLLKNQDAAPSCCGGACCSS</sequence>